<keyword evidence="11" id="KW-0325">Glycoprotein</keyword>
<dbReference type="GeneTree" id="ENSGT01150000286961"/>
<dbReference type="EMBL" id="AAGW02038944">
    <property type="status" value="NOT_ANNOTATED_CDS"/>
    <property type="molecule type" value="Genomic_DNA"/>
</dbReference>
<dbReference type="SUPFAM" id="SSF81321">
    <property type="entry name" value="Family A G protein-coupled receptor-like"/>
    <property type="match status" value="1"/>
</dbReference>
<gene>
    <name evidence="17" type="primary">TAS2R16</name>
</gene>
<feature type="transmembrane region" description="Helical" evidence="16">
    <location>
        <begin position="6"/>
        <end position="32"/>
    </location>
</feature>
<dbReference type="HOGENOM" id="CLU_072337_1_1_1"/>
<accession>G1TEN6</accession>
<evidence type="ECO:0000256" key="14">
    <source>
        <dbReference type="RuleBase" id="RU004423"/>
    </source>
</evidence>
<evidence type="ECO:0000256" key="3">
    <source>
        <dbReference type="ARBA" id="ARBA00022475"/>
    </source>
</evidence>
<dbReference type="Ensembl" id="ENSOCUT00000017888.3">
    <property type="protein sequence ID" value="ENSOCUP00000015369.3"/>
    <property type="gene ID" value="ENSOCUG00000017889.3"/>
</dbReference>
<dbReference type="GO" id="GO:0005802">
    <property type="term" value="C:trans-Golgi network"/>
    <property type="evidence" value="ECO:0007669"/>
    <property type="project" value="Ensembl"/>
</dbReference>
<keyword evidence="9 15" id="KW-0472">Membrane</keyword>
<feature type="transmembrane region" description="Helical" evidence="16">
    <location>
        <begin position="268"/>
        <end position="287"/>
    </location>
</feature>
<keyword evidence="5 15" id="KW-0716">Sensory transduction</keyword>
<sequence>MMLNKLTVSFIIIYVIESLTIIVQSSFIVAVLGREWVKVKRLSPVDMILTSLGVCRFCLQWISMLCDFFFYFKPNCVYLTLTLTWEFINVLTFWLTSLLAVYYCVKVSSFTHPIFLWLRWRIPRLVPWLLLGSVMITCVTIIPSAIRTYIRVRLITLQQLPRNNTEIEKLHVFEQYLTTPHKLIALSVPFLLFLAAIILLMVSLAQHREQMQHRDTGGGNSRMKAHVTALKSLSIFFIFFSSYFLALLITFLGTIVDRRSWFWLWEDVIYAIVCIHSISLALSSPTLKRVLKVKCW</sequence>
<name>G1TEN6_RABIT</name>
<dbReference type="PaxDb" id="9986-ENSOCUP00000015369"/>
<keyword evidence="10 15" id="KW-0675">Receptor</keyword>
<evidence type="ECO:0000256" key="7">
    <source>
        <dbReference type="ARBA" id="ARBA00022989"/>
    </source>
</evidence>
<feature type="transmembrane region" description="Helical" evidence="16">
    <location>
        <begin position="183"/>
        <end position="205"/>
    </location>
</feature>
<evidence type="ECO:0000313" key="17">
    <source>
        <dbReference type="Ensembl" id="ENSOCUP00000015369.3"/>
    </source>
</evidence>
<dbReference type="InterPro" id="IPR007960">
    <property type="entry name" value="TAS2R"/>
</dbReference>
<dbReference type="GO" id="GO:0005783">
    <property type="term" value="C:endoplasmic reticulum"/>
    <property type="evidence" value="ECO:0007669"/>
    <property type="project" value="Ensembl"/>
</dbReference>
<organism evidence="17 18">
    <name type="scientific">Oryctolagus cuniculus</name>
    <name type="common">Rabbit</name>
    <dbReference type="NCBI Taxonomy" id="9986"/>
    <lineage>
        <taxon>Eukaryota</taxon>
        <taxon>Metazoa</taxon>
        <taxon>Chordata</taxon>
        <taxon>Craniata</taxon>
        <taxon>Vertebrata</taxon>
        <taxon>Euteleostomi</taxon>
        <taxon>Mammalia</taxon>
        <taxon>Eutheria</taxon>
        <taxon>Euarchontoglires</taxon>
        <taxon>Glires</taxon>
        <taxon>Lagomorpha</taxon>
        <taxon>Leporidae</taxon>
        <taxon>Oryctolagus</taxon>
    </lineage>
</organism>
<evidence type="ECO:0000256" key="10">
    <source>
        <dbReference type="ARBA" id="ARBA00023170"/>
    </source>
</evidence>
<dbReference type="FunCoup" id="G1TEN6">
    <property type="interactions" value="21"/>
</dbReference>
<keyword evidence="18" id="KW-1185">Reference proteome</keyword>
<feature type="transmembrane region" description="Helical" evidence="16">
    <location>
        <begin position="53"/>
        <end position="72"/>
    </location>
</feature>
<comment type="subunit">
    <text evidence="13">Interacts with RTP3 and RTP4.</text>
</comment>
<protein>
    <recommendedName>
        <fullName evidence="15">Taste receptor type 2</fullName>
    </recommendedName>
</protein>
<feature type="transmembrane region" description="Helical" evidence="16">
    <location>
        <begin position="125"/>
        <end position="146"/>
    </location>
</feature>
<evidence type="ECO:0000256" key="12">
    <source>
        <dbReference type="ARBA" id="ARBA00023224"/>
    </source>
</evidence>
<evidence type="ECO:0000256" key="11">
    <source>
        <dbReference type="ARBA" id="ARBA00023180"/>
    </source>
</evidence>
<dbReference type="PANTHER" id="PTHR11394:SF68">
    <property type="entry name" value="TASTE RECEPTOR TYPE 2 MEMBER 16"/>
    <property type="match status" value="1"/>
</dbReference>
<reference evidence="17" key="2">
    <citation type="submission" date="2025-08" db="UniProtKB">
        <authorList>
            <consortium name="Ensembl"/>
        </authorList>
    </citation>
    <scope>IDENTIFICATION</scope>
    <source>
        <strain evidence="17">Thorbecke</strain>
    </source>
</reference>
<keyword evidence="4 15" id="KW-0919">Taste</keyword>
<evidence type="ECO:0000256" key="9">
    <source>
        <dbReference type="ARBA" id="ARBA00023136"/>
    </source>
</evidence>
<evidence type="ECO:0000256" key="13">
    <source>
        <dbReference type="ARBA" id="ARBA00038817"/>
    </source>
</evidence>
<dbReference type="InParanoid" id="G1TEN6"/>
<evidence type="ECO:0000313" key="18">
    <source>
        <dbReference type="Proteomes" id="UP000001811"/>
    </source>
</evidence>
<evidence type="ECO:0000256" key="6">
    <source>
        <dbReference type="ARBA" id="ARBA00022692"/>
    </source>
</evidence>
<dbReference type="PANTHER" id="PTHR11394">
    <property type="entry name" value="TASTE RECEPTOR TYPE 2"/>
    <property type="match status" value="1"/>
</dbReference>
<keyword evidence="3" id="KW-1003">Cell membrane</keyword>
<evidence type="ECO:0000256" key="5">
    <source>
        <dbReference type="ARBA" id="ARBA00022606"/>
    </source>
</evidence>
<evidence type="ECO:0000256" key="2">
    <source>
        <dbReference type="ARBA" id="ARBA00007376"/>
    </source>
</evidence>
<dbReference type="GO" id="GO:0004930">
    <property type="term" value="F:G protein-coupled receptor activity"/>
    <property type="evidence" value="ECO:0007669"/>
    <property type="project" value="UniProtKB-KW"/>
</dbReference>
<dbReference type="GO" id="GO:0033038">
    <property type="term" value="F:bitter taste receptor activity"/>
    <property type="evidence" value="ECO:0007669"/>
    <property type="project" value="Ensembl"/>
</dbReference>
<evidence type="ECO:0000256" key="8">
    <source>
        <dbReference type="ARBA" id="ARBA00023040"/>
    </source>
</evidence>
<keyword evidence="12 15" id="KW-0807">Transducer</keyword>
<proteinExistence type="inferred from homology"/>
<reference evidence="17 18" key="1">
    <citation type="journal article" date="2011" name="Nature">
        <title>A high-resolution map of human evolutionary constraint using 29 mammals.</title>
        <authorList>
            <person name="Lindblad-Toh K."/>
            <person name="Garber M."/>
            <person name="Zuk O."/>
            <person name="Lin M.F."/>
            <person name="Parker B.J."/>
            <person name="Washietl S."/>
            <person name="Kheradpour P."/>
            <person name="Ernst J."/>
            <person name="Jordan G."/>
            <person name="Mauceli E."/>
            <person name="Ward L.D."/>
            <person name="Lowe C.B."/>
            <person name="Holloway A.K."/>
            <person name="Clamp M."/>
            <person name="Gnerre S."/>
            <person name="Alfoldi J."/>
            <person name="Beal K."/>
            <person name="Chang J."/>
            <person name="Clawson H."/>
            <person name="Cuff J."/>
            <person name="Di Palma F."/>
            <person name="Fitzgerald S."/>
            <person name="Flicek P."/>
            <person name="Guttman M."/>
            <person name="Hubisz M.J."/>
            <person name="Jaffe D.B."/>
            <person name="Jungreis I."/>
            <person name="Kent W.J."/>
            <person name="Kostka D."/>
            <person name="Lara M."/>
            <person name="Martins A.L."/>
            <person name="Massingham T."/>
            <person name="Moltke I."/>
            <person name="Raney B.J."/>
            <person name="Rasmussen M.D."/>
            <person name="Robinson J."/>
            <person name="Stark A."/>
            <person name="Vilella A.J."/>
            <person name="Wen J."/>
            <person name="Xie X."/>
            <person name="Zody M.C."/>
            <person name="Baldwin J."/>
            <person name="Bloom T."/>
            <person name="Chin C.W."/>
            <person name="Heiman D."/>
            <person name="Nicol R."/>
            <person name="Nusbaum C."/>
            <person name="Young S."/>
            <person name="Wilkinson J."/>
            <person name="Worley K.C."/>
            <person name="Kovar C.L."/>
            <person name="Muzny D.M."/>
            <person name="Gibbs R.A."/>
            <person name="Cree A."/>
            <person name="Dihn H.H."/>
            <person name="Fowler G."/>
            <person name="Jhangiani S."/>
            <person name="Joshi V."/>
            <person name="Lee S."/>
            <person name="Lewis L.R."/>
            <person name="Nazareth L.V."/>
            <person name="Okwuonu G."/>
            <person name="Santibanez J."/>
            <person name="Warren W.C."/>
            <person name="Mardis E.R."/>
            <person name="Weinstock G.M."/>
            <person name="Wilson R.K."/>
            <person name="Delehaunty K."/>
            <person name="Dooling D."/>
            <person name="Fronik C."/>
            <person name="Fulton L."/>
            <person name="Fulton B."/>
            <person name="Graves T."/>
            <person name="Minx P."/>
            <person name="Sodergren E."/>
            <person name="Birney E."/>
            <person name="Margulies E.H."/>
            <person name="Herrero J."/>
            <person name="Green E.D."/>
            <person name="Haussler D."/>
            <person name="Siepel A."/>
            <person name="Goldman N."/>
            <person name="Pollard K.S."/>
            <person name="Pedersen J.S."/>
            <person name="Lander E.S."/>
            <person name="Kellis M."/>
        </authorList>
    </citation>
    <scope>NUCLEOTIDE SEQUENCE [LARGE SCALE GENOMIC DNA]</scope>
    <source>
        <strain evidence="17 18">Thorbecke inbred</strain>
    </source>
</reference>
<dbReference type="GO" id="GO:0009897">
    <property type="term" value="C:external side of plasma membrane"/>
    <property type="evidence" value="ECO:0007669"/>
    <property type="project" value="Ensembl"/>
</dbReference>
<evidence type="ECO:0000256" key="1">
    <source>
        <dbReference type="ARBA" id="ARBA00004651"/>
    </source>
</evidence>
<dbReference type="AlphaFoldDB" id="G1TEN6"/>
<feature type="transmembrane region" description="Helical" evidence="16">
    <location>
        <begin position="233"/>
        <end position="256"/>
    </location>
</feature>
<keyword evidence="6 15" id="KW-0812">Transmembrane</keyword>
<keyword evidence="8 15" id="KW-0297">G-protein coupled receptor</keyword>
<evidence type="ECO:0000256" key="4">
    <source>
        <dbReference type="ARBA" id="ARBA00022480"/>
    </source>
</evidence>
<keyword evidence="7 16" id="KW-1133">Transmembrane helix</keyword>
<evidence type="ECO:0000256" key="15">
    <source>
        <dbReference type="RuleBase" id="RU004424"/>
    </source>
</evidence>
<comment type="similarity">
    <text evidence="2 14">Belongs to the G-protein coupled receptor T2R family.</text>
</comment>
<feature type="transmembrane region" description="Helical" evidence="16">
    <location>
        <begin position="84"/>
        <end position="105"/>
    </location>
</feature>
<evidence type="ECO:0000256" key="16">
    <source>
        <dbReference type="SAM" id="Phobius"/>
    </source>
</evidence>
<dbReference type="eggNOG" id="ENOG502S2SI">
    <property type="taxonomic scope" value="Eukaryota"/>
</dbReference>
<dbReference type="FunFam" id="1.20.1070.10:FF:000055">
    <property type="entry name" value="Taste receptor type 2"/>
    <property type="match status" value="1"/>
</dbReference>
<reference evidence="17" key="3">
    <citation type="submission" date="2025-09" db="UniProtKB">
        <authorList>
            <consortium name="Ensembl"/>
        </authorList>
    </citation>
    <scope>IDENTIFICATION</scope>
    <source>
        <strain evidence="17">Thorbecke</strain>
    </source>
</reference>
<comment type="subcellular location">
    <subcellularLocation>
        <location evidence="1">Cell membrane</location>
        <topology evidence="1">Multi-pass membrane protein</topology>
    </subcellularLocation>
    <subcellularLocation>
        <location evidence="15">Membrane</location>
        <topology evidence="15">Multi-pass membrane protein</topology>
    </subcellularLocation>
</comment>
<dbReference type="Proteomes" id="UP000001811">
    <property type="component" value="Chromosome 7"/>
</dbReference>
<dbReference type="Pfam" id="PF05296">
    <property type="entry name" value="TAS2R"/>
    <property type="match status" value="1"/>
</dbReference>
<dbReference type="STRING" id="9986.ENSOCUP00000015369"/>